<evidence type="ECO:0000259" key="7">
    <source>
        <dbReference type="Pfam" id="PF00884"/>
    </source>
</evidence>
<dbReference type="Proteomes" id="UP000093186">
    <property type="component" value="Unassembled WGS sequence"/>
</dbReference>
<evidence type="ECO:0000256" key="5">
    <source>
        <dbReference type="ARBA" id="ARBA00023136"/>
    </source>
</evidence>
<evidence type="ECO:0000256" key="3">
    <source>
        <dbReference type="ARBA" id="ARBA00022692"/>
    </source>
</evidence>
<evidence type="ECO:0000256" key="2">
    <source>
        <dbReference type="ARBA" id="ARBA00022475"/>
    </source>
</evidence>
<feature type="transmembrane region" description="Helical" evidence="6">
    <location>
        <begin position="28"/>
        <end position="56"/>
    </location>
</feature>
<evidence type="ECO:0000256" key="4">
    <source>
        <dbReference type="ARBA" id="ARBA00022989"/>
    </source>
</evidence>
<dbReference type="EMBL" id="MAKX01000002">
    <property type="protein sequence ID" value="OCK43110.1"/>
    <property type="molecule type" value="Genomic_DNA"/>
</dbReference>
<dbReference type="OrthoDB" id="9777768at2"/>
<evidence type="ECO:0000256" key="1">
    <source>
        <dbReference type="ARBA" id="ARBA00004651"/>
    </source>
</evidence>
<keyword evidence="5 6" id="KW-0472">Membrane</keyword>
<protein>
    <submittedName>
        <fullName evidence="8">Sulfatase</fullName>
    </submittedName>
</protein>
<reference evidence="8 9" key="1">
    <citation type="submission" date="2016-06" db="EMBL/GenBank/DDBJ databases">
        <title>Draft Genome Sequence of Tenacibaculum soleae UCD-KL19.</title>
        <authorList>
            <person name="Eisen J.A."/>
            <person name="Coil D.A."/>
            <person name="Lujan K.M."/>
        </authorList>
    </citation>
    <scope>NUCLEOTIDE SEQUENCE [LARGE SCALE GENOMIC DNA]</scope>
    <source>
        <strain evidence="8 9">UCD-KL19</strain>
    </source>
</reference>
<keyword evidence="9" id="KW-1185">Reference proteome</keyword>
<keyword evidence="4 6" id="KW-1133">Transmembrane helix</keyword>
<dbReference type="Gene3D" id="3.40.720.10">
    <property type="entry name" value="Alkaline Phosphatase, subunit A"/>
    <property type="match status" value="1"/>
</dbReference>
<dbReference type="InterPro" id="IPR017850">
    <property type="entry name" value="Alkaline_phosphatase_core_sf"/>
</dbReference>
<keyword evidence="2" id="KW-1003">Cell membrane</keyword>
<dbReference type="GO" id="GO:0005886">
    <property type="term" value="C:plasma membrane"/>
    <property type="evidence" value="ECO:0007669"/>
    <property type="project" value="UniProtKB-SubCell"/>
</dbReference>
<dbReference type="InterPro" id="IPR050448">
    <property type="entry name" value="OpgB/LTA_synthase_biosynth"/>
</dbReference>
<sequence>MLIDIILYRSWGVRIDATLVSYLSNPKLMLASVATIQLIGGVFIWILISLIIIYFFNKVIRKITNNLTKGSFLEIPILLLMIGFLIIPIRGGFANIPINQSNVYFSTKMFANHAAVNFIWNFANTLTHKIDDKNPYKHYKEKVAENIINKTRNQLLIGSDTILNIKKPNVILLIWESLSAKSVAVLGGTHNVTENLNKLSEEGILFTNFYGNGDRTDKGVPAILSGYYPQPTTSIMKMPHKSKSLPTLTKEMKNLGYNTGFYYGGDSNFGNMITYLRNGSIDKIIDGAEFDKENWNSKWGAHDHIFLDRFMKDLSEPTLQQPFFQIGLTLTSHEPYEFPDEYKFGKDSEENLYKSAQAYTDKAIGKFIEDAKKQPWWHNTLIVIMSDHGHPLPKHEGYFNAPKKFQIPMVWLGGALAKTGITIDNFSAQSDFAYTLTDLLNGNSKQFEYGKHIFNNSKNQYVHYVFNKGFGTISKNGTFVYDYVSNKPVIKKGNYKPLDSLGKAISQKAYQDFLDR</sequence>
<accession>A0A1B9XZX5</accession>
<dbReference type="PANTHER" id="PTHR47371:SF3">
    <property type="entry name" value="PHOSPHOGLYCEROL TRANSFERASE I"/>
    <property type="match status" value="1"/>
</dbReference>
<feature type="domain" description="Sulfatase N-terminal" evidence="7">
    <location>
        <begin position="168"/>
        <end position="441"/>
    </location>
</feature>
<organism evidence="8 9">
    <name type="scientific">Tenacibaculum soleae</name>
    <dbReference type="NCBI Taxonomy" id="447689"/>
    <lineage>
        <taxon>Bacteria</taxon>
        <taxon>Pseudomonadati</taxon>
        <taxon>Bacteroidota</taxon>
        <taxon>Flavobacteriia</taxon>
        <taxon>Flavobacteriales</taxon>
        <taxon>Flavobacteriaceae</taxon>
        <taxon>Tenacibaculum</taxon>
    </lineage>
</organism>
<evidence type="ECO:0000313" key="9">
    <source>
        <dbReference type="Proteomes" id="UP000093186"/>
    </source>
</evidence>
<dbReference type="InterPro" id="IPR000917">
    <property type="entry name" value="Sulfatase_N"/>
</dbReference>
<name>A0A1B9XZX5_9FLAO</name>
<comment type="caution">
    <text evidence="8">The sequence shown here is derived from an EMBL/GenBank/DDBJ whole genome shotgun (WGS) entry which is preliminary data.</text>
</comment>
<dbReference type="PANTHER" id="PTHR47371">
    <property type="entry name" value="LIPOTEICHOIC ACID SYNTHASE"/>
    <property type="match status" value="1"/>
</dbReference>
<dbReference type="AlphaFoldDB" id="A0A1B9XZX5"/>
<dbReference type="Gene3D" id="3.30.1120.80">
    <property type="match status" value="1"/>
</dbReference>
<evidence type="ECO:0000313" key="8">
    <source>
        <dbReference type="EMBL" id="OCK43110.1"/>
    </source>
</evidence>
<dbReference type="Pfam" id="PF00884">
    <property type="entry name" value="Sulfatase"/>
    <property type="match status" value="1"/>
</dbReference>
<evidence type="ECO:0000256" key="6">
    <source>
        <dbReference type="SAM" id="Phobius"/>
    </source>
</evidence>
<proteinExistence type="predicted"/>
<gene>
    <name evidence="8" type="ORF">BA195_07930</name>
</gene>
<dbReference type="CDD" id="cd16015">
    <property type="entry name" value="LTA_synthase"/>
    <property type="match status" value="1"/>
</dbReference>
<dbReference type="SUPFAM" id="SSF53649">
    <property type="entry name" value="Alkaline phosphatase-like"/>
    <property type="match status" value="1"/>
</dbReference>
<comment type="subcellular location">
    <subcellularLocation>
        <location evidence="1">Cell membrane</location>
        <topology evidence="1">Multi-pass membrane protein</topology>
    </subcellularLocation>
</comment>
<feature type="transmembrane region" description="Helical" evidence="6">
    <location>
        <begin position="77"/>
        <end position="98"/>
    </location>
</feature>
<keyword evidence="3 6" id="KW-0812">Transmembrane</keyword>